<keyword evidence="1" id="KW-0805">Transcription regulation</keyword>
<dbReference type="SUPFAM" id="SSF48008">
    <property type="entry name" value="GntR ligand-binding domain-like"/>
    <property type="match status" value="1"/>
</dbReference>
<dbReference type="SUPFAM" id="SSF46785">
    <property type="entry name" value="Winged helix' DNA-binding domain"/>
    <property type="match status" value="1"/>
</dbReference>
<dbReference type="InterPro" id="IPR000524">
    <property type="entry name" value="Tscrpt_reg_HTH_GntR"/>
</dbReference>
<accession>A0ABU1JWP4</accession>
<evidence type="ECO:0000256" key="1">
    <source>
        <dbReference type="ARBA" id="ARBA00023015"/>
    </source>
</evidence>
<evidence type="ECO:0000256" key="2">
    <source>
        <dbReference type="ARBA" id="ARBA00023125"/>
    </source>
</evidence>
<dbReference type="Proteomes" id="UP001262410">
    <property type="component" value="Unassembled WGS sequence"/>
</dbReference>
<dbReference type="EMBL" id="JAVDPW010000010">
    <property type="protein sequence ID" value="MDR6293047.1"/>
    <property type="molecule type" value="Genomic_DNA"/>
</dbReference>
<gene>
    <name evidence="5" type="ORF">E9232_005592</name>
</gene>
<keyword evidence="2 5" id="KW-0238">DNA-binding</keyword>
<feature type="domain" description="HTH gntR-type" evidence="4">
    <location>
        <begin position="16"/>
        <end position="84"/>
    </location>
</feature>
<dbReference type="SMART" id="SM00895">
    <property type="entry name" value="FCD"/>
    <property type="match status" value="1"/>
</dbReference>
<dbReference type="PANTHER" id="PTHR43537:SF5">
    <property type="entry name" value="UXU OPERON TRANSCRIPTIONAL REGULATOR"/>
    <property type="match status" value="1"/>
</dbReference>
<dbReference type="Pfam" id="PF07729">
    <property type="entry name" value="FCD"/>
    <property type="match status" value="1"/>
</dbReference>
<name>A0ABU1JWP4_9PROT</name>
<evidence type="ECO:0000256" key="3">
    <source>
        <dbReference type="ARBA" id="ARBA00023163"/>
    </source>
</evidence>
<dbReference type="Gene3D" id="1.20.120.530">
    <property type="entry name" value="GntR ligand-binding domain-like"/>
    <property type="match status" value="1"/>
</dbReference>
<organism evidence="5 6">
    <name type="scientific">Inquilinus ginsengisoli</name>
    <dbReference type="NCBI Taxonomy" id="363840"/>
    <lineage>
        <taxon>Bacteria</taxon>
        <taxon>Pseudomonadati</taxon>
        <taxon>Pseudomonadota</taxon>
        <taxon>Alphaproteobacteria</taxon>
        <taxon>Rhodospirillales</taxon>
        <taxon>Rhodospirillaceae</taxon>
        <taxon>Inquilinus</taxon>
    </lineage>
</organism>
<dbReference type="InterPro" id="IPR011711">
    <property type="entry name" value="GntR_C"/>
</dbReference>
<reference evidence="5 6" key="1">
    <citation type="submission" date="2023-07" db="EMBL/GenBank/DDBJ databases">
        <title>Sorghum-associated microbial communities from plants grown in Nebraska, USA.</title>
        <authorList>
            <person name="Schachtman D."/>
        </authorList>
    </citation>
    <scope>NUCLEOTIDE SEQUENCE [LARGE SCALE GENOMIC DNA]</scope>
    <source>
        <strain evidence="5 6">584</strain>
    </source>
</reference>
<evidence type="ECO:0000313" key="5">
    <source>
        <dbReference type="EMBL" id="MDR6293047.1"/>
    </source>
</evidence>
<dbReference type="PROSITE" id="PS50949">
    <property type="entry name" value="HTH_GNTR"/>
    <property type="match status" value="1"/>
</dbReference>
<dbReference type="RefSeq" id="WP_309799664.1">
    <property type="nucleotide sequence ID" value="NZ_JAVDPW010000010.1"/>
</dbReference>
<dbReference type="SMART" id="SM00345">
    <property type="entry name" value="HTH_GNTR"/>
    <property type="match status" value="1"/>
</dbReference>
<dbReference type="GO" id="GO:0003677">
    <property type="term" value="F:DNA binding"/>
    <property type="evidence" value="ECO:0007669"/>
    <property type="project" value="UniProtKB-KW"/>
</dbReference>
<evidence type="ECO:0000259" key="4">
    <source>
        <dbReference type="PROSITE" id="PS50949"/>
    </source>
</evidence>
<dbReference type="InterPro" id="IPR008920">
    <property type="entry name" value="TF_FadR/GntR_C"/>
</dbReference>
<dbReference type="Gene3D" id="1.10.10.10">
    <property type="entry name" value="Winged helix-like DNA-binding domain superfamily/Winged helix DNA-binding domain"/>
    <property type="match status" value="1"/>
</dbReference>
<dbReference type="CDD" id="cd07377">
    <property type="entry name" value="WHTH_GntR"/>
    <property type="match status" value="1"/>
</dbReference>
<evidence type="ECO:0000313" key="6">
    <source>
        <dbReference type="Proteomes" id="UP001262410"/>
    </source>
</evidence>
<dbReference type="InterPro" id="IPR036388">
    <property type="entry name" value="WH-like_DNA-bd_sf"/>
</dbReference>
<sequence length="246" mass="27995">MSLRPRSSSLLPVRTPTRDEAVLVAVTEHVERTGIKPGDRLPPERELAEQLQVSRSTIREALKRWEGLGIVEMRKGSGTYLRVAVSTASIHMPLTIDRASDVDTLLHTLEVRRALEGEAAAICARRATPVQVAEIGRRLDIMEAHHLKYGDAPEQDWEFHQSIFRATENPIFEQILASMRDAFHRFWENPLDMPDFAGRTFPYHRVMYDAIVRRDPDGARDAALTIIDMVDEDIRNADRNRGPDHD</sequence>
<dbReference type="PRINTS" id="PR00035">
    <property type="entry name" value="HTHGNTR"/>
</dbReference>
<dbReference type="PANTHER" id="PTHR43537">
    <property type="entry name" value="TRANSCRIPTIONAL REGULATOR, GNTR FAMILY"/>
    <property type="match status" value="1"/>
</dbReference>
<keyword evidence="3" id="KW-0804">Transcription</keyword>
<keyword evidence="6" id="KW-1185">Reference proteome</keyword>
<dbReference type="Pfam" id="PF00392">
    <property type="entry name" value="GntR"/>
    <property type="match status" value="1"/>
</dbReference>
<protein>
    <submittedName>
        <fullName evidence="5">DNA-binding FadR family transcriptional regulator</fullName>
    </submittedName>
</protein>
<proteinExistence type="predicted"/>
<comment type="caution">
    <text evidence="5">The sequence shown here is derived from an EMBL/GenBank/DDBJ whole genome shotgun (WGS) entry which is preliminary data.</text>
</comment>
<dbReference type="InterPro" id="IPR036390">
    <property type="entry name" value="WH_DNA-bd_sf"/>
</dbReference>